<accession>A0ABW7I341</accession>
<keyword evidence="4 9" id="KW-0032">Aminotransferase</keyword>
<dbReference type="InterPro" id="IPR015424">
    <property type="entry name" value="PyrdxlP-dep_Trfase"/>
</dbReference>
<dbReference type="EC" id="2.6.1.1" evidence="3"/>
<dbReference type="SUPFAM" id="SSF53383">
    <property type="entry name" value="PLP-dependent transferases"/>
    <property type="match status" value="1"/>
</dbReference>
<protein>
    <recommendedName>
        <fullName evidence="3">aspartate transaminase</fullName>
        <ecNumber evidence="3">2.6.1.1</ecNumber>
    </recommendedName>
</protein>
<dbReference type="InterPro" id="IPR015421">
    <property type="entry name" value="PyrdxlP-dep_Trfase_major"/>
</dbReference>
<dbReference type="CDD" id="cd00609">
    <property type="entry name" value="AAT_like"/>
    <property type="match status" value="1"/>
</dbReference>
<evidence type="ECO:0000256" key="1">
    <source>
        <dbReference type="ARBA" id="ARBA00001933"/>
    </source>
</evidence>
<organism evidence="9 10">
    <name type="scientific">Roseovarius aquimarinus</name>
    <dbReference type="NCBI Taxonomy" id="1229156"/>
    <lineage>
        <taxon>Bacteria</taxon>
        <taxon>Pseudomonadati</taxon>
        <taxon>Pseudomonadota</taxon>
        <taxon>Alphaproteobacteria</taxon>
        <taxon>Rhodobacterales</taxon>
        <taxon>Roseobacteraceae</taxon>
        <taxon>Roseovarius</taxon>
    </lineage>
</organism>
<gene>
    <name evidence="9" type="ORF">ACGRVM_01650</name>
</gene>
<dbReference type="InterPro" id="IPR004839">
    <property type="entry name" value="Aminotransferase_I/II_large"/>
</dbReference>
<keyword evidence="6" id="KW-0663">Pyridoxal phosphate</keyword>
<proteinExistence type="inferred from homology"/>
<comment type="caution">
    <text evidence="9">The sequence shown here is derived from an EMBL/GenBank/DDBJ whole genome shotgun (WGS) entry which is preliminary data.</text>
</comment>
<name>A0ABW7I341_9RHOB</name>
<comment type="similarity">
    <text evidence="2">Belongs to the class-I pyridoxal-phosphate-dependent aminotransferase family.</text>
</comment>
<comment type="cofactor">
    <cofactor evidence="1">
        <name>pyridoxal 5'-phosphate</name>
        <dbReference type="ChEBI" id="CHEBI:597326"/>
    </cofactor>
</comment>
<reference evidence="9 10" key="1">
    <citation type="submission" date="2024-10" db="EMBL/GenBank/DDBJ databases">
        <authorList>
            <person name="Yang X.-N."/>
        </authorList>
    </citation>
    <scope>NUCLEOTIDE SEQUENCE [LARGE SCALE GENOMIC DNA]</scope>
    <source>
        <strain evidence="9 10">CAU 1059</strain>
    </source>
</reference>
<evidence type="ECO:0000256" key="3">
    <source>
        <dbReference type="ARBA" id="ARBA00012753"/>
    </source>
</evidence>
<keyword evidence="5" id="KW-0808">Transferase</keyword>
<dbReference type="PANTHER" id="PTHR46383:SF1">
    <property type="entry name" value="ASPARTATE AMINOTRANSFERASE"/>
    <property type="match status" value="1"/>
</dbReference>
<evidence type="ECO:0000313" key="9">
    <source>
        <dbReference type="EMBL" id="MFH0252584.1"/>
    </source>
</evidence>
<dbReference type="RefSeq" id="WP_377169344.1">
    <property type="nucleotide sequence ID" value="NZ_JBHTJC010000001.1"/>
</dbReference>
<dbReference type="InterPro" id="IPR050596">
    <property type="entry name" value="AspAT/PAT-like"/>
</dbReference>
<evidence type="ECO:0000259" key="8">
    <source>
        <dbReference type="Pfam" id="PF00155"/>
    </source>
</evidence>
<evidence type="ECO:0000256" key="4">
    <source>
        <dbReference type="ARBA" id="ARBA00022576"/>
    </source>
</evidence>
<dbReference type="Gene3D" id="3.40.640.10">
    <property type="entry name" value="Type I PLP-dependent aspartate aminotransferase-like (Major domain)"/>
    <property type="match status" value="1"/>
</dbReference>
<feature type="domain" description="Aminotransferase class I/classII large" evidence="8">
    <location>
        <begin position="46"/>
        <end position="384"/>
    </location>
</feature>
<dbReference type="Proteomes" id="UP001607157">
    <property type="component" value="Unassembled WGS sequence"/>
</dbReference>
<evidence type="ECO:0000256" key="6">
    <source>
        <dbReference type="ARBA" id="ARBA00022898"/>
    </source>
</evidence>
<evidence type="ECO:0000313" key="10">
    <source>
        <dbReference type="Proteomes" id="UP001607157"/>
    </source>
</evidence>
<keyword evidence="10" id="KW-1185">Reference proteome</keyword>
<evidence type="ECO:0000256" key="2">
    <source>
        <dbReference type="ARBA" id="ARBA00007441"/>
    </source>
</evidence>
<dbReference type="PANTHER" id="PTHR46383">
    <property type="entry name" value="ASPARTATE AMINOTRANSFERASE"/>
    <property type="match status" value="1"/>
</dbReference>
<dbReference type="NCBIfam" id="NF005732">
    <property type="entry name" value="PRK07550.1"/>
    <property type="match status" value="1"/>
</dbReference>
<evidence type="ECO:0000256" key="7">
    <source>
        <dbReference type="ARBA" id="ARBA00049185"/>
    </source>
</evidence>
<comment type="catalytic activity">
    <reaction evidence="7">
        <text>L-aspartate + 2-oxoglutarate = oxaloacetate + L-glutamate</text>
        <dbReference type="Rhea" id="RHEA:21824"/>
        <dbReference type="ChEBI" id="CHEBI:16452"/>
        <dbReference type="ChEBI" id="CHEBI:16810"/>
        <dbReference type="ChEBI" id="CHEBI:29985"/>
        <dbReference type="ChEBI" id="CHEBI:29991"/>
        <dbReference type="EC" id="2.6.1.1"/>
    </reaction>
</comment>
<sequence length="405" mass="43659">MSRTAHSFAPPVMEARRWLAGVHFAPERPLINVSQAAPVEVPPEGLRRAMAEASMDLADAHLYGAVLGRDDLRAEVARQWSAAYGGSIAAGNVAITSGCNQAFCAALATLCDEGDEVILPTPWYFNHKMWCDMNGVRTLPLPAREGLLPDPEEAAALITPRTRAIVLVTPNNPGGVEYPAELVRAFYDLAKARGIALMVDETYRDFDARTGAPHDLFTDPDWDATLIQLYSFSKAYRLTGHRVGAMVTSPARLMEAEKFLDCVAICPNQLGQIGALWGMQNLAQWLAGERAEILDRRAAIAEQMPRLEAQGWVLKGVGAYFAYLAHPFAAGSDVLAPRLVRDAGVLTLPGTMFTPENDPSGARHFRIAFANVDRAGIGTLFDRLAALGGPDAPQGWALAPDAASA</sequence>
<evidence type="ECO:0000256" key="5">
    <source>
        <dbReference type="ARBA" id="ARBA00022679"/>
    </source>
</evidence>
<dbReference type="GO" id="GO:0008483">
    <property type="term" value="F:transaminase activity"/>
    <property type="evidence" value="ECO:0007669"/>
    <property type="project" value="UniProtKB-KW"/>
</dbReference>
<dbReference type="EMBL" id="JBIHMM010000001">
    <property type="protein sequence ID" value="MFH0252584.1"/>
    <property type="molecule type" value="Genomic_DNA"/>
</dbReference>
<dbReference type="Pfam" id="PF00155">
    <property type="entry name" value="Aminotran_1_2"/>
    <property type="match status" value="1"/>
</dbReference>